<evidence type="ECO:0000256" key="1">
    <source>
        <dbReference type="ARBA" id="ARBA00005915"/>
    </source>
</evidence>
<gene>
    <name evidence="9" type="ORF">CLV39_0680</name>
</gene>
<dbReference type="GO" id="GO:0008409">
    <property type="term" value="F:5'-3' exonuclease activity"/>
    <property type="evidence" value="ECO:0007669"/>
    <property type="project" value="InterPro"/>
</dbReference>
<feature type="domain" description="RecJ OB" evidence="8">
    <location>
        <begin position="453"/>
        <end position="560"/>
    </location>
</feature>
<dbReference type="GO" id="GO:0006281">
    <property type="term" value="P:DNA repair"/>
    <property type="evidence" value="ECO:0007669"/>
    <property type="project" value="InterPro"/>
</dbReference>
<accession>A0A3M0BIP5</accession>
<evidence type="ECO:0000313" key="9">
    <source>
        <dbReference type="EMBL" id="RMA97027.1"/>
    </source>
</evidence>
<evidence type="ECO:0000256" key="2">
    <source>
        <dbReference type="ARBA" id="ARBA00019841"/>
    </source>
</evidence>
<evidence type="ECO:0000259" key="7">
    <source>
        <dbReference type="Pfam" id="PF02272"/>
    </source>
</evidence>
<evidence type="ECO:0000259" key="8">
    <source>
        <dbReference type="Pfam" id="PF17768"/>
    </source>
</evidence>
<keyword evidence="3" id="KW-0540">Nuclease</keyword>
<dbReference type="Pfam" id="PF02272">
    <property type="entry name" value="DHHA1"/>
    <property type="match status" value="1"/>
</dbReference>
<dbReference type="InterPro" id="IPR051673">
    <property type="entry name" value="SSDNA_exonuclease_RecJ"/>
</dbReference>
<dbReference type="Proteomes" id="UP000280842">
    <property type="component" value="Unassembled WGS sequence"/>
</dbReference>
<evidence type="ECO:0000256" key="5">
    <source>
        <dbReference type="ARBA" id="ARBA00022839"/>
    </source>
</evidence>
<keyword evidence="4" id="KW-0378">Hydrolase</keyword>
<feature type="domain" description="DDH" evidence="6">
    <location>
        <begin position="83"/>
        <end position="234"/>
    </location>
</feature>
<dbReference type="NCBIfam" id="TIGR00644">
    <property type="entry name" value="recJ"/>
    <property type="match status" value="1"/>
</dbReference>
<dbReference type="Pfam" id="PF01368">
    <property type="entry name" value="DHH"/>
    <property type="match status" value="1"/>
</dbReference>
<dbReference type="Gene3D" id="3.10.310.30">
    <property type="match status" value="1"/>
</dbReference>
<proteinExistence type="inferred from homology"/>
<dbReference type="GO" id="GO:0006310">
    <property type="term" value="P:DNA recombination"/>
    <property type="evidence" value="ECO:0007669"/>
    <property type="project" value="InterPro"/>
</dbReference>
<keyword evidence="5 9" id="KW-0269">Exonuclease</keyword>
<name>A0A3M0BIP5_9AQUI</name>
<dbReference type="InterPro" id="IPR041122">
    <property type="entry name" value="RecJ_OB"/>
</dbReference>
<dbReference type="GO" id="GO:0003676">
    <property type="term" value="F:nucleic acid binding"/>
    <property type="evidence" value="ECO:0007669"/>
    <property type="project" value="InterPro"/>
</dbReference>
<dbReference type="OrthoDB" id="9809852at2"/>
<sequence>MQKGLTGQAWIVLSEKNNPPDYLIKKYGKVLAQLLYNRQELFGENLSEESIYPSLKNLLNPSLFIKLEEISGKLANLIKKGKRIAIYGDYDADGITSTALLSNFLYDIGVKVRYYIPSRFSEGYGLNKAAIKKISTLADILIVLDSGTSAYEELQFAIDNGLQVFVLDHHEPKDKNWFYKNVNILNPKLFDNINPYFKHLSTVGIVFYLMIMLRKHLNLNIKLKPYLDIVSIGTIADVVPLTRINRILVKEGIKEINKRHRVGIKALLQNIALSRVNSFDISFHIAPRINAAGRLDDAKKAVKLLITRDFKQSKILANELEALNKKRQKITENLLHECQKSINEKSPEEIIVVHGENWHQGVIGIVAGRLLEKYKVPSIVLAVNNGKAVASVRSTPNINIHKILHKHSYLFEKFGGHSMAAGFSIKTSNIPKLKEVLKEEIKHIKKEETYLEIDMEIPLSYWNEKTFKQLSILEPFGEQNPFPIFLARGLRIEDFMTVGKENLHLKFYLRDENKNVYQALWWNAKNYVNKLSVGMKIDIAYIPKISIFNNKTSIDFIISDIAI</sequence>
<dbReference type="InterPro" id="IPR038763">
    <property type="entry name" value="DHH_sf"/>
</dbReference>
<dbReference type="SUPFAM" id="SSF64182">
    <property type="entry name" value="DHH phosphoesterases"/>
    <property type="match status" value="1"/>
</dbReference>
<organism evidence="9 10">
    <name type="scientific">Hydrogenothermus marinus</name>
    <dbReference type="NCBI Taxonomy" id="133270"/>
    <lineage>
        <taxon>Bacteria</taxon>
        <taxon>Pseudomonadati</taxon>
        <taxon>Aquificota</taxon>
        <taxon>Aquificia</taxon>
        <taxon>Aquificales</taxon>
        <taxon>Hydrogenothermaceae</taxon>
        <taxon>Hydrogenothermus</taxon>
    </lineage>
</organism>
<dbReference type="RefSeq" id="WP_121922821.1">
    <property type="nucleotide sequence ID" value="NZ_REFO01000011.1"/>
</dbReference>
<keyword evidence="10" id="KW-1185">Reference proteome</keyword>
<reference evidence="9 10" key="1">
    <citation type="submission" date="2018-10" db="EMBL/GenBank/DDBJ databases">
        <title>Genomic Encyclopedia of Archaeal and Bacterial Type Strains, Phase II (KMG-II): from individual species to whole genera.</title>
        <authorList>
            <person name="Goeker M."/>
        </authorList>
    </citation>
    <scope>NUCLEOTIDE SEQUENCE [LARGE SCALE GENOMIC DNA]</scope>
    <source>
        <strain evidence="9 10">VM1</strain>
    </source>
</reference>
<dbReference type="PANTHER" id="PTHR30255:SF2">
    <property type="entry name" value="SINGLE-STRANDED-DNA-SPECIFIC EXONUCLEASE RECJ"/>
    <property type="match status" value="1"/>
</dbReference>
<dbReference type="EMBL" id="REFO01000011">
    <property type="protein sequence ID" value="RMA97027.1"/>
    <property type="molecule type" value="Genomic_DNA"/>
</dbReference>
<comment type="caution">
    <text evidence="9">The sequence shown here is derived from an EMBL/GenBank/DDBJ whole genome shotgun (WGS) entry which is preliminary data.</text>
</comment>
<evidence type="ECO:0000313" key="10">
    <source>
        <dbReference type="Proteomes" id="UP000280842"/>
    </source>
</evidence>
<comment type="similarity">
    <text evidence="1">Belongs to the RecJ family.</text>
</comment>
<dbReference type="PANTHER" id="PTHR30255">
    <property type="entry name" value="SINGLE-STRANDED-DNA-SPECIFIC EXONUCLEASE RECJ"/>
    <property type="match status" value="1"/>
</dbReference>
<dbReference type="InterPro" id="IPR004610">
    <property type="entry name" value="RecJ"/>
</dbReference>
<evidence type="ECO:0000259" key="6">
    <source>
        <dbReference type="Pfam" id="PF01368"/>
    </source>
</evidence>
<evidence type="ECO:0000256" key="3">
    <source>
        <dbReference type="ARBA" id="ARBA00022722"/>
    </source>
</evidence>
<dbReference type="AlphaFoldDB" id="A0A3M0BIP5"/>
<protein>
    <recommendedName>
        <fullName evidence="2">Single-stranded-DNA-specific exonuclease RecJ</fullName>
    </recommendedName>
</protein>
<dbReference type="InterPro" id="IPR003156">
    <property type="entry name" value="DHHA1_dom"/>
</dbReference>
<dbReference type="InterPro" id="IPR001667">
    <property type="entry name" value="DDH_dom"/>
</dbReference>
<dbReference type="Gene3D" id="3.90.1640.30">
    <property type="match status" value="1"/>
</dbReference>
<dbReference type="Pfam" id="PF17768">
    <property type="entry name" value="RecJ_OB"/>
    <property type="match status" value="1"/>
</dbReference>
<evidence type="ECO:0000256" key="4">
    <source>
        <dbReference type="ARBA" id="ARBA00022801"/>
    </source>
</evidence>
<feature type="domain" description="DHHA1" evidence="7">
    <location>
        <begin position="351"/>
        <end position="442"/>
    </location>
</feature>